<dbReference type="InterPro" id="IPR015425">
    <property type="entry name" value="FH2_Formin"/>
</dbReference>
<comment type="caution">
    <text evidence="3">The sequence shown here is derived from an EMBL/GenBank/DDBJ whole genome shotgun (WGS) entry which is preliminary data.</text>
</comment>
<dbReference type="PANTHER" id="PTHR45733:SF34">
    <property type="entry name" value="FH2 DOMAIN-CONTAINING PROTEIN"/>
    <property type="match status" value="1"/>
</dbReference>
<dbReference type="PANTHER" id="PTHR45733">
    <property type="entry name" value="FORMIN-J"/>
    <property type="match status" value="1"/>
</dbReference>
<dbReference type="InterPro" id="IPR042201">
    <property type="entry name" value="FH2_Formin_sf"/>
</dbReference>
<dbReference type="AlphaFoldDB" id="A0A1Z5JS86"/>
<organism evidence="3 4">
    <name type="scientific">Fistulifera solaris</name>
    <name type="common">Oleaginous diatom</name>
    <dbReference type="NCBI Taxonomy" id="1519565"/>
    <lineage>
        <taxon>Eukaryota</taxon>
        <taxon>Sar</taxon>
        <taxon>Stramenopiles</taxon>
        <taxon>Ochrophyta</taxon>
        <taxon>Bacillariophyta</taxon>
        <taxon>Bacillariophyceae</taxon>
        <taxon>Bacillariophycidae</taxon>
        <taxon>Naviculales</taxon>
        <taxon>Naviculaceae</taxon>
        <taxon>Fistulifera</taxon>
    </lineage>
</organism>
<dbReference type="Pfam" id="PF02181">
    <property type="entry name" value="FH2"/>
    <property type="match status" value="1"/>
</dbReference>
<dbReference type="InterPro" id="IPR051144">
    <property type="entry name" value="Formin_homology_domain"/>
</dbReference>
<feature type="domain" description="FH2" evidence="2">
    <location>
        <begin position="1"/>
        <end position="357"/>
    </location>
</feature>
<dbReference type="PROSITE" id="PS51444">
    <property type="entry name" value="FH2"/>
    <property type="match status" value="1"/>
</dbReference>
<sequence length="549" mass="60524">MNGGIILKRLRIEYKALAEMVESMEIGALDATSIKALKEYLPTVDERNQLQSYLKAAGDSKDIREKLYGDLSDCEKYMICMMDIAKADDHFDCMLFRVQFRSRFDELIDCLRTVDKACDEVRSSEKFRQIMAIILTVVNQINTGGEGKGQAMGFNLETLLKLNEAKAFDKKTSVLQYLIKVVKRNDESLIEFHKDLPHTNDSVNIILDSLCSDIKALKDDLEKVFKTSQEQADELLDLGITSKLSLSELKEQKTNVRSLSGVSQFNQVDHLTGRTPMERFCLHAKASIDEAYELTSQVQVKFRSLLQYFGEDEKMASNEFFGTLKRFISDFNNANQIVQKEEKMRLREMKRQESMKQTDRRISLEKQNKQVPESIEVVKSSPMSSASAISAFFAAKRGMDSDLKDRLPGSDAATGGVSLVDISSAVYSSSTLGGAQVPVGTDKDQGIDAEADKSEVCKLGKLSPHAAVAKSASSTSTKQSSLPGGDQTDTVVAAIGASNTKLPFVHCCDSLPAIMCTDKEKEKELSGASSVCEVSKDGGDDGDSKIPSA</sequence>
<feature type="compositionally biased region" description="Basic and acidic residues" evidence="1">
    <location>
        <begin position="534"/>
        <end position="549"/>
    </location>
</feature>
<dbReference type="InParanoid" id="A0A1Z5JS86"/>
<accession>A0A1Z5JS86</accession>
<reference evidence="3 4" key="1">
    <citation type="journal article" date="2015" name="Plant Cell">
        <title>Oil accumulation by the oleaginous diatom Fistulifera solaris as revealed by the genome and transcriptome.</title>
        <authorList>
            <person name="Tanaka T."/>
            <person name="Maeda Y."/>
            <person name="Veluchamy A."/>
            <person name="Tanaka M."/>
            <person name="Abida H."/>
            <person name="Marechal E."/>
            <person name="Bowler C."/>
            <person name="Muto M."/>
            <person name="Sunaga Y."/>
            <person name="Tanaka M."/>
            <person name="Yoshino T."/>
            <person name="Taniguchi T."/>
            <person name="Fukuda Y."/>
            <person name="Nemoto M."/>
            <person name="Matsumoto M."/>
            <person name="Wong P.S."/>
            <person name="Aburatani S."/>
            <person name="Fujibuchi W."/>
        </authorList>
    </citation>
    <scope>NUCLEOTIDE SEQUENCE [LARGE SCALE GENOMIC DNA]</scope>
    <source>
        <strain evidence="3 4">JPCC DA0580</strain>
    </source>
</reference>
<dbReference type="SMART" id="SM00498">
    <property type="entry name" value="FH2"/>
    <property type="match status" value="1"/>
</dbReference>
<feature type="region of interest" description="Disordered" evidence="1">
    <location>
        <begin position="527"/>
        <end position="549"/>
    </location>
</feature>
<dbReference type="EMBL" id="BDSP01000111">
    <property type="protein sequence ID" value="GAX16884.1"/>
    <property type="molecule type" value="Genomic_DNA"/>
</dbReference>
<keyword evidence="4" id="KW-1185">Reference proteome</keyword>
<evidence type="ECO:0000313" key="4">
    <source>
        <dbReference type="Proteomes" id="UP000198406"/>
    </source>
</evidence>
<dbReference type="SUPFAM" id="SSF101447">
    <property type="entry name" value="Formin homology 2 domain (FH2 domain)"/>
    <property type="match status" value="1"/>
</dbReference>
<evidence type="ECO:0000256" key="1">
    <source>
        <dbReference type="SAM" id="MobiDB-lite"/>
    </source>
</evidence>
<protein>
    <recommendedName>
        <fullName evidence="2">FH2 domain-containing protein</fullName>
    </recommendedName>
</protein>
<evidence type="ECO:0000313" key="3">
    <source>
        <dbReference type="EMBL" id="GAX16884.1"/>
    </source>
</evidence>
<dbReference type="OrthoDB" id="1668162at2759"/>
<gene>
    <name evidence="3" type="ORF">FisN_5Hh257</name>
</gene>
<evidence type="ECO:0000259" key="2">
    <source>
        <dbReference type="PROSITE" id="PS51444"/>
    </source>
</evidence>
<dbReference type="Gene3D" id="1.20.58.2220">
    <property type="entry name" value="Formin, FH2 domain"/>
    <property type="match status" value="1"/>
</dbReference>
<name>A0A1Z5JS86_FISSO</name>
<proteinExistence type="predicted"/>
<dbReference type="Proteomes" id="UP000198406">
    <property type="component" value="Unassembled WGS sequence"/>
</dbReference>